<accession>A0A7Y9I6E1</accession>
<proteinExistence type="predicted"/>
<name>A0A7Y9I6E1_9ACTN</name>
<dbReference type="AlphaFoldDB" id="A0A7Y9I6E1"/>
<organism evidence="1 2">
    <name type="scientific">Microlunatus parietis</name>
    <dbReference type="NCBI Taxonomy" id="682979"/>
    <lineage>
        <taxon>Bacteria</taxon>
        <taxon>Bacillati</taxon>
        <taxon>Actinomycetota</taxon>
        <taxon>Actinomycetes</taxon>
        <taxon>Propionibacteriales</taxon>
        <taxon>Propionibacteriaceae</taxon>
        <taxon>Microlunatus</taxon>
    </lineage>
</organism>
<reference evidence="1 2" key="1">
    <citation type="submission" date="2020-07" db="EMBL/GenBank/DDBJ databases">
        <title>Sequencing the genomes of 1000 actinobacteria strains.</title>
        <authorList>
            <person name="Klenk H.-P."/>
        </authorList>
    </citation>
    <scope>NUCLEOTIDE SEQUENCE [LARGE SCALE GENOMIC DNA]</scope>
    <source>
        <strain evidence="1 2">DSM 22083</strain>
    </source>
</reference>
<protein>
    <submittedName>
        <fullName evidence="1">Uncharacterized LabA/DUF88 family protein</fullName>
    </submittedName>
</protein>
<evidence type="ECO:0000313" key="2">
    <source>
        <dbReference type="Proteomes" id="UP000569914"/>
    </source>
</evidence>
<dbReference type="CDD" id="cd18722">
    <property type="entry name" value="PIN_NicB-like"/>
    <property type="match status" value="1"/>
</dbReference>
<evidence type="ECO:0000313" key="1">
    <source>
        <dbReference type="EMBL" id="NYE71141.1"/>
    </source>
</evidence>
<gene>
    <name evidence="1" type="ORF">BKA15_002470</name>
</gene>
<dbReference type="Gene3D" id="3.40.50.1010">
    <property type="entry name" value="5'-nuclease"/>
    <property type="match status" value="1"/>
</dbReference>
<dbReference type="Proteomes" id="UP000569914">
    <property type="component" value="Unassembled WGS sequence"/>
</dbReference>
<dbReference type="EMBL" id="JACCBU010000001">
    <property type="protein sequence ID" value="NYE71141.1"/>
    <property type="molecule type" value="Genomic_DNA"/>
</dbReference>
<keyword evidence="2" id="KW-1185">Reference proteome</keyword>
<dbReference type="RefSeq" id="WP_179751100.1">
    <property type="nucleotide sequence ID" value="NZ_JACCBU010000001.1"/>
</dbReference>
<comment type="caution">
    <text evidence="1">The sequence shown here is derived from an EMBL/GenBank/DDBJ whole genome shotgun (WGS) entry which is preliminary data.</text>
</comment>
<sequence>MRVGFYVDGFNLYYGAAAQLGSVSGWKWLDLRALATRYASWHGAVVHRVVYCTARVNDPSDPGQTQRQDFYLEALRRSGSVDIIEEGYYSSWAKESVMTIEPAGTRGPTVMLDPQGLFSWSPGLPIRRNGRGVLFATVRKREEKGSDVNVATHLLSDVLQGHVDAAIIVSNDSDLGLPIRIAREHVPTGVINPGVKPLAGALKGQATDGVGRHWWRRLDPLDLHQSQLPDPISGISKPSTW</sequence>